<comment type="caution">
    <text evidence="1">The sequence shown here is derived from an EMBL/GenBank/DDBJ whole genome shotgun (WGS) entry which is preliminary data.</text>
</comment>
<accession>A0A0F9DES8</accession>
<name>A0A0F9DES8_9ZZZZ</name>
<evidence type="ECO:0000313" key="1">
    <source>
        <dbReference type="EMBL" id="KKL16286.1"/>
    </source>
</evidence>
<dbReference type="EMBL" id="LAZR01039722">
    <property type="protein sequence ID" value="KKL16286.1"/>
    <property type="molecule type" value="Genomic_DNA"/>
</dbReference>
<dbReference type="AlphaFoldDB" id="A0A0F9DES8"/>
<gene>
    <name evidence="1" type="ORF">LCGC14_2497100</name>
</gene>
<sequence length="113" mass="12302">MKTYRIEKAVALFVSAEGAGKDWYWSFLNWEGPGGAAMDTLAAADDEPVVVDAVVTRDGDDFLIQGSTDYHGCGEAVEVRVDKRFVTAVGYNYEDEDDGSLGDSHTFLPELTS</sequence>
<reference evidence="1" key="1">
    <citation type="journal article" date="2015" name="Nature">
        <title>Complex archaea that bridge the gap between prokaryotes and eukaryotes.</title>
        <authorList>
            <person name="Spang A."/>
            <person name="Saw J.H."/>
            <person name="Jorgensen S.L."/>
            <person name="Zaremba-Niedzwiedzka K."/>
            <person name="Martijn J."/>
            <person name="Lind A.E."/>
            <person name="van Eijk R."/>
            <person name="Schleper C."/>
            <person name="Guy L."/>
            <person name="Ettema T.J."/>
        </authorList>
    </citation>
    <scope>NUCLEOTIDE SEQUENCE</scope>
</reference>
<proteinExistence type="predicted"/>
<protein>
    <submittedName>
        <fullName evidence="1">Uncharacterized protein</fullName>
    </submittedName>
</protein>
<organism evidence="1">
    <name type="scientific">marine sediment metagenome</name>
    <dbReference type="NCBI Taxonomy" id="412755"/>
    <lineage>
        <taxon>unclassified sequences</taxon>
        <taxon>metagenomes</taxon>
        <taxon>ecological metagenomes</taxon>
    </lineage>
</organism>